<keyword evidence="2" id="KW-1185">Reference proteome</keyword>
<comment type="caution">
    <text evidence="1">The sequence shown here is derived from an EMBL/GenBank/DDBJ whole genome shotgun (WGS) entry which is preliminary data.</text>
</comment>
<name>A0ABT2ZCY4_9RHOB</name>
<dbReference type="Gene3D" id="3.30.360.10">
    <property type="entry name" value="Dihydrodipicolinate Reductase, domain 2"/>
    <property type="match status" value="1"/>
</dbReference>
<dbReference type="Proteomes" id="UP001652542">
    <property type="component" value="Unassembled WGS sequence"/>
</dbReference>
<dbReference type="Gene3D" id="3.40.50.720">
    <property type="entry name" value="NAD(P)-binding Rossmann-like Domain"/>
    <property type="match status" value="1"/>
</dbReference>
<organism evidence="1 2">
    <name type="scientific">Albidovulum marisflavi</name>
    <dbReference type="NCBI Taxonomy" id="2984159"/>
    <lineage>
        <taxon>Bacteria</taxon>
        <taxon>Pseudomonadati</taxon>
        <taxon>Pseudomonadota</taxon>
        <taxon>Alphaproteobacteria</taxon>
        <taxon>Rhodobacterales</taxon>
        <taxon>Paracoccaceae</taxon>
        <taxon>Albidovulum</taxon>
    </lineage>
</organism>
<dbReference type="SUPFAM" id="SSF51735">
    <property type="entry name" value="NAD(P)-binding Rossmann-fold domains"/>
    <property type="match status" value="1"/>
</dbReference>
<evidence type="ECO:0000313" key="2">
    <source>
        <dbReference type="Proteomes" id="UP001652542"/>
    </source>
</evidence>
<gene>
    <name evidence="1" type="ORF">OEW28_09840</name>
</gene>
<dbReference type="EMBL" id="JAOWKY010000002">
    <property type="protein sequence ID" value="MCV2868930.1"/>
    <property type="molecule type" value="Genomic_DNA"/>
</dbReference>
<dbReference type="InterPro" id="IPR036291">
    <property type="entry name" value="NAD(P)-bd_dom_sf"/>
</dbReference>
<dbReference type="RefSeq" id="WP_263734589.1">
    <property type="nucleotide sequence ID" value="NZ_JAOWKY010000002.1"/>
</dbReference>
<reference evidence="1 2" key="1">
    <citation type="submission" date="2022-10" db="EMBL/GenBank/DDBJ databases">
        <title>Defluviimonas sp. nov., isolated from ocean surface water.</title>
        <authorList>
            <person name="He W."/>
            <person name="Wang L."/>
            <person name="Zhang D.-F."/>
        </authorList>
    </citation>
    <scope>NUCLEOTIDE SEQUENCE [LARGE SCALE GENOMIC DNA]</scope>
    <source>
        <strain evidence="1 2">WL0002</strain>
    </source>
</reference>
<protein>
    <submittedName>
        <fullName evidence="1">DUF108 domain-containing protein</fullName>
    </submittedName>
</protein>
<sequence>MTPVPGGARTISIIGAGRIGLAVIGYVRATPGLALGRVLTRGGLPDTGDPRTFFDTPADLVIDTAGPEALRAFGPVALARAELWTVGAAALADPLFRADIERAAARGGTAIRLFSPWFAGVGHGAPGNARGLHVRAERPGIGKGWSGPLSDAVSLFPDDLNSAVAAALCGPGIQATTVELADSGPNGAHRIEARLEADFATFHSAAVFRDTPGALHPTAAAIIGRLRNLAGGFMYG</sequence>
<evidence type="ECO:0000313" key="1">
    <source>
        <dbReference type="EMBL" id="MCV2868930.1"/>
    </source>
</evidence>
<accession>A0ABT2ZCY4</accession>
<proteinExistence type="predicted"/>